<evidence type="ECO:0000313" key="3">
    <source>
        <dbReference type="Proteomes" id="UP001615550"/>
    </source>
</evidence>
<keyword evidence="1" id="KW-0175">Coiled coil</keyword>
<gene>
    <name evidence="2" type="ORF">ACD661_08640</name>
</gene>
<evidence type="ECO:0000256" key="1">
    <source>
        <dbReference type="SAM" id="Coils"/>
    </source>
</evidence>
<dbReference type="RefSeq" id="WP_400187460.1">
    <property type="nucleotide sequence ID" value="NZ_JBGORX010000002.1"/>
</dbReference>
<organism evidence="2 3">
    <name type="scientific">Legionella lytica</name>
    <dbReference type="NCBI Taxonomy" id="96232"/>
    <lineage>
        <taxon>Bacteria</taxon>
        <taxon>Pseudomonadati</taxon>
        <taxon>Pseudomonadota</taxon>
        <taxon>Gammaproteobacteria</taxon>
        <taxon>Legionellales</taxon>
        <taxon>Legionellaceae</taxon>
        <taxon>Legionella</taxon>
    </lineage>
</organism>
<sequence length="571" mass="66113">MMKEEKPTNAINRPLGNSFEANDAILSSMSRSARLSKGAMNYSDTQEQGAQINNELVILQQFNLVVFLKVMQEFQEISRLYNPDERFSRKLNILLEMERELEAKQRQTQFLYAEQERQRLSKNQEQVNQRSHDQDTKHRQLMNDLEMLQQLQQELQHLREAHYAGQNVLYDELANLREEQMDEMLKIARESDDMSPKQLARLEAIQEKHQRRKEQIDKMPTRDADGKPSWEMSQRKMDAQATLQKDTSAQLKDWHHENRHHKGISSCYHRHQVKIEAQEEGIAKNERLFKTQEARLQEQIEIKHNATKTVQQISKSIALIEQIDKSKLSSQERASVEALSNQLEKYKDDLASSQSLKVQQSILTSCVSNLKEIDAIVKPSTADSEPYKAFNNSISDLEKNLRGHSHKVPSSRMDKVKTQTNLSEQSKNDISAPNINNPLDVSASHGFSHYKSTYKEIRSEGMANNEQLTQLKQIINEELQPVIGYVEIEDEDAQIMQTLQNNLEKMLSCDDISKLDSQLLQEIISPIENLAGKYSLIEDSLNQINTLCDKIKQDYQPQMSDENTSTNHYRM</sequence>
<dbReference type="EMBL" id="JBGORX010000002">
    <property type="protein sequence ID" value="MFJ1268617.1"/>
    <property type="molecule type" value="Genomic_DNA"/>
</dbReference>
<comment type="caution">
    <text evidence="2">The sequence shown here is derived from an EMBL/GenBank/DDBJ whole genome shotgun (WGS) entry which is preliminary data.</text>
</comment>
<proteinExistence type="predicted"/>
<accession>A0ABW8D7E1</accession>
<evidence type="ECO:0000313" key="2">
    <source>
        <dbReference type="EMBL" id="MFJ1268617.1"/>
    </source>
</evidence>
<protein>
    <submittedName>
        <fullName evidence="2">Uncharacterized protein</fullName>
    </submittedName>
</protein>
<dbReference type="Proteomes" id="UP001615550">
    <property type="component" value="Unassembled WGS sequence"/>
</dbReference>
<reference evidence="2 3" key="1">
    <citation type="submission" date="2024-08" db="EMBL/GenBank/DDBJ databases">
        <title>Draft Genome Sequence of Legionella lytica strain DSB2004, Isolated From a Fire Sprinkler System.</title>
        <authorList>
            <person name="Everhart A.D."/>
            <person name="Kidane D.T."/>
            <person name="Farone A.L."/>
            <person name="Farone M.B."/>
        </authorList>
    </citation>
    <scope>NUCLEOTIDE SEQUENCE [LARGE SCALE GENOMIC DNA]</scope>
    <source>
        <strain evidence="2 3">DSB2004</strain>
    </source>
</reference>
<keyword evidence="3" id="KW-1185">Reference proteome</keyword>
<feature type="coiled-coil region" evidence="1">
    <location>
        <begin position="329"/>
        <end position="356"/>
    </location>
</feature>
<name>A0ABW8D7E1_9GAMM</name>